<name>A0A377LWX0_ENTCL</name>
<sequence length="152" mass="17283">MTGWRVAMIVTGLALLALFSLPARALYLDSTIFDMAADKSFISKRVFNDSHKQNIYSISAVKIDKPGLAGSVARLSKRANYCLHRLISRLHRMQESFSKFSIVVRRMTRSATTVCSLLKCPSPFSRSATGVKRAKRYQLSHWKPFWLFGHEK</sequence>
<organism evidence="1 2">
    <name type="scientific">Enterobacter cloacae</name>
    <dbReference type="NCBI Taxonomy" id="550"/>
    <lineage>
        <taxon>Bacteria</taxon>
        <taxon>Pseudomonadati</taxon>
        <taxon>Pseudomonadota</taxon>
        <taxon>Gammaproteobacteria</taxon>
        <taxon>Enterobacterales</taxon>
        <taxon>Enterobacteriaceae</taxon>
        <taxon>Enterobacter</taxon>
        <taxon>Enterobacter cloacae complex</taxon>
    </lineage>
</organism>
<gene>
    <name evidence="1" type="primary">yagV</name>
    <name evidence="1" type="ORF">NCTC10005_03436</name>
</gene>
<protein>
    <submittedName>
        <fullName evidence="1">Protein YagV</fullName>
    </submittedName>
</protein>
<accession>A0A377LWX0</accession>
<proteinExistence type="predicted"/>
<reference evidence="1 2" key="1">
    <citation type="submission" date="2018-06" db="EMBL/GenBank/DDBJ databases">
        <authorList>
            <consortium name="Pathogen Informatics"/>
            <person name="Doyle S."/>
        </authorList>
    </citation>
    <scope>NUCLEOTIDE SEQUENCE [LARGE SCALE GENOMIC DNA]</scope>
    <source>
        <strain evidence="1 2">NCTC10005</strain>
    </source>
</reference>
<evidence type="ECO:0000313" key="2">
    <source>
        <dbReference type="Proteomes" id="UP000255106"/>
    </source>
</evidence>
<dbReference type="AlphaFoldDB" id="A0A377LWX0"/>
<dbReference type="Proteomes" id="UP000255106">
    <property type="component" value="Unassembled WGS sequence"/>
</dbReference>
<evidence type="ECO:0000313" key="1">
    <source>
        <dbReference type="EMBL" id="STQ10684.1"/>
    </source>
</evidence>
<dbReference type="EMBL" id="UGJB01000004">
    <property type="protein sequence ID" value="STQ10684.1"/>
    <property type="molecule type" value="Genomic_DNA"/>
</dbReference>